<dbReference type="OMA" id="NTSCINF"/>
<dbReference type="Gene3D" id="1.10.287.70">
    <property type="match status" value="1"/>
</dbReference>
<feature type="transmembrane region" description="Helical" evidence="5">
    <location>
        <begin position="295"/>
        <end position="321"/>
    </location>
</feature>
<evidence type="ECO:0000313" key="7">
    <source>
        <dbReference type="Proteomes" id="UP000887565"/>
    </source>
</evidence>
<evidence type="ECO:0000256" key="3">
    <source>
        <dbReference type="ARBA" id="ARBA00022989"/>
    </source>
</evidence>
<dbReference type="PANTHER" id="PTHR10037">
    <property type="entry name" value="VOLTAGE-GATED CATION CHANNEL CALCIUM AND SODIUM"/>
    <property type="match status" value="1"/>
</dbReference>
<dbReference type="GO" id="GO:0070509">
    <property type="term" value="P:calcium ion import"/>
    <property type="evidence" value="ECO:0007669"/>
    <property type="project" value="TreeGrafter"/>
</dbReference>
<evidence type="ECO:0000313" key="8">
    <source>
        <dbReference type="WBParaSite" id="nRc.2.0.1.t24727-RA"/>
    </source>
</evidence>
<dbReference type="InterPro" id="IPR027359">
    <property type="entry name" value="Volt_channel_dom_sf"/>
</dbReference>
<dbReference type="Proteomes" id="UP000887565">
    <property type="component" value="Unplaced"/>
</dbReference>
<dbReference type="AlphaFoldDB" id="A0A915JFW6"/>
<dbReference type="GO" id="GO:0086010">
    <property type="term" value="P:membrane depolarization during action potential"/>
    <property type="evidence" value="ECO:0007669"/>
    <property type="project" value="TreeGrafter"/>
</dbReference>
<accession>A0A915JFW6</accession>
<dbReference type="Pfam" id="PF00520">
    <property type="entry name" value="Ion_trans"/>
    <property type="match status" value="1"/>
</dbReference>
<dbReference type="GO" id="GO:0043005">
    <property type="term" value="C:neuron projection"/>
    <property type="evidence" value="ECO:0007669"/>
    <property type="project" value="TreeGrafter"/>
</dbReference>
<evidence type="ECO:0000259" key="6">
    <source>
        <dbReference type="Pfam" id="PF00520"/>
    </source>
</evidence>
<sequence length="349" mass="39765">MLVIIINCVTLGMYRPCEDGQDVHCLTTRCQLMRLIDQAIFTFFAVEMLIKMLAYGLFGPVGYMSETWNRLDCFIVLAGCMEFLLDEYLGSTVNLTAIRTIRVLRPLRAINRVPSMRILVNLLLDTLPMLGNVLLLCFFVFFIFGIVGVQLWAGLLRNRCTPDYPTLNSTALSATDLPMYYTSEETGMEYICSLPNNNGMHRCPGPVPTMLGNSKCNLTIDYLLKENFTQSNTSCINFAQYYTVCKPTSRNPFQGSISFDNIGFAWVSIFLVISLEGWSEIMYYVQDTHSFWNWVYFVLLIVIGAFFMINLCLVVIATQFAETKRRETERMMAERARYLSSSSLCASII</sequence>
<feature type="domain" description="Ion transport" evidence="6">
    <location>
        <begin position="1"/>
        <end position="327"/>
    </location>
</feature>
<dbReference type="GO" id="GO:0005248">
    <property type="term" value="F:voltage-gated sodium channel activity"/>
    <property type="evidence" value="ECO:0007669"/>
    <property type="project" value="TreeGrafter"/>
</dbReference>
<dbReference type="InterPro" id="IPR005821">
    <property type="entry name" value="Ion_trans_dom"/>
</dbReference>
<dbReference type="SUPFAM" id="SSF81324">
    <property type="entry name" value="Voltage-gated potassium channels"/>
    <property type="match status" value="1"/>
</dbReference>
<proteinExistence type="predicted"/>
<dbReference type="InterPro" id="IPR043203">
    <property type="entry name" value="VGCC_Ca_Na"/>
</dbReference>
<feature type="transmembrane region" description="Helical" evidence="5">
    <location>
        <begin position="39"/>
        <end position="58"/>
    </location>
</feature>
<keyword evidence="4 5" id="KW-0472">Membrane</keyword>
<evidence type="ECO:0000256" key="2">
    <source>
        <dbReference type="ARBA" id="ARBA00022692"/>
    </source>
</evidence>
<evidence type="ECO:0000256" key="1">
    <source>
        <dbReference type="ARBA" id="ARBA00004141"/>
    </source>
</evidence>
<keyword evidence="7" id="KW-1185">Reference proteome</keyword>
<dbReference type="PANTHER" id="PTHR10037:SF230">
    <property type="entry name" value="CA[2+]-CHANNEL PROTEIN ALPHA[[1]] SUBUNIT T, ISOFORM F"/>
    <property type="match status" value="1"/>
</dbReference>
<comment type="subcellular location">
    <subcellularLocation>
        <location evidence="1">Membrane</location>
        <topology evidence="1">Multi-pass membrane protein</topology>
    </subcellularLocation>
</comment>
<dbReference type="GO" id="GO:0001518">
    <property type="term" value="C:voltage-gated sodium channel complex"/>
    <property type="evidence" value="ECO:0007669"/>
    <property type="project" value="TreeGrafter"/>
</dbReference>
<feature type="transmembrane region" description="Helical" evidence="5">
    <location>
        <begin position="257"/>
        <end position="275"/>
    </location>
</feature>
<feature type="transmembrane region" description="Helical" evidence="5">
    <location>
        <begin position="129"/>
        <end position="149"/>
    </location>
</feature>
<keyword evidence="3 5" id="KW-1133">Transmembrane helix</keyword>
<evidence type="ECO:0000256" key="5">
    <source>
        <dbReference type="SAM" id="Phobius"/>
    </source>
</evidence>
<name>A0A915JFW6_ROMCU</name>
<evidence type="ECO:0000256" key="4">
    <source>
        <dbReference type="ARBA" id="ARBA00023136"/>
    </source>
</evidence>
<organism evidence="7 8">
    <name type="scientific">Romanomermis culicivorax</name>
    <name type="common">Nematode worm</name>
    <dbReference type="NCBI Taxonomy" id="13658"/>
    <lineage>
        <taxon>Eukaryota</taxon>
        <taxon>Metazoa</taxon>
        <taxon>Ecdysozoa</taxon>
        <taxon>Nematoda</taxon>
        <taxon>Enoplea</taxon>
        <taxon>Dorylaimia</taxon>
        <taxon>Mermithida</taxon>
        <taxon>Mermithoidea</taxon>
        <taxon>Mermithidae</taxon>
        <taxon>Romanomermis</taxon>
    </lineage>
</organism>
<dbReference type="Gene3D" id="1.20.120.350">
    <property type="entry name" value="Voltage-gated potassium channels. Chain C"/>
    <property type="match status" value="1"/>
</dbReference>
<reference evidence="8" key="1">
    <citation type="submission" date="2022-11" db="UniProtKB">
        <authorList>
            <consortium name="WormBaseParasite"/>
        </authorList>
    </citation>
    <scope>IDENTIFICATION</scope>
</reference>
<dbReference type="GO" id="GO:0008332">
    <property type="term" value="F:low voltage-gated calcium channel activity"/>
    <property type="evidence" value="ECO:0007669"/>
    <property type="project" value="TreeGrafter"/>
</dbReference>
<dbReference type="WBParaSite" id="nRc.2.0.1.t24727-RA">
    <property type="protein sequence ID" value="nRc.2.0.1.t24727-RA"/>
    <property type="gene ID" value="nRc.2.0.1.g24727"/>
</dbReference>
<keyword evidence="2 5" id="KW-0812">Transmembrane</keyword>
<protein>
    <submittedName>
        <fullName evidence="8">Ion transport domain-containing protein</fullName>
    </submittedName>
</protein>